<sequence length="576" mass="63361">MVRGLEKSGQMSNEGRVKPTDRAFKDADKENCEVGTNGEAQIRTQPAYNRKDKSLGLLCENFLSMYGAEEGECISLDEAATRLGVERRRIYDIVNVLESVEVLVRKAKNRYIWHGFSRLPQALKLMKDTAIRDYGHDGFKGTVGAQSEDMENEASAKPNPPEMWSEEDVELRDLAIKNKSCGQPTSMSAHEKDSPVSVLPNLANEDATDPINDGSEILPLKAKKGKPNIKPDSRREKSLGLLSQKFVQLFLISKTQIVSLEEAAKVLLGESPEPCKLKTKVRRLYDIANVLSSLRLIEKTHETENRKPAFKWLGIKEGISGNIFKNRNLGSSGTAFSVPSTLSEKLKRGLKRTTTKMESVFGEPLPGKRCNLKPLQPRCVNHEGAIHNPVPVYPEVKLSSIPLSAPNCSGLPVGVSLGSKGGGWREWSDKACGNVSEHGGSKHCCRVVPFTASNGCGGCSCSARVQDKAFRPFYPAQFMGLFPFQCMQQLDGLSVTAGSAAQAELSNQSNCLDCPFHASHTGGITTAMQYRNDILSHMFSHYMDTWKSWYLQSAASAAMAPYFDSSSQTCETRHSN</sequence>
<name>A0ACC2DB16_DIPCM</name>
<organism evidence="1 2">
    <name type="scientific">Diphasiastrum complanatum</name>
    <name type="common">Issler's clubmoss</name>
    <name type="synonym">Lycopodium complanatum</name>
    <dbReference type="NCBI Taxonomy" id="34168"/>
    <lineage>
        <taxon>Eukaryota</taxon>
        <taxon>Viridiplantae</taxon>
        <taxon>Streptophyta</taxon>
        <taxon>Embryophyta</taxon>
        <taxon>Tracheophyta</taxon>
        <taxon>Lycopodiopsida</taxon>
        <taxon>Lycopodiales</taxon>
        <taxon>Lycopodiaceae</taxon>
        <taxon>Lycopodioideae</taxon>
        <taxon>Diphasiastrum</taxon>
    </lineage>
</organism>
<evidence type="ECO:0000313" key="1">
    <source>
        <dbReference type="EMBL" id="KAJ7551449.1"/>
    </source>
</evidence>
<reference evidence="2" key="1">
    <citation type="journal article" date="2024" name="Proc. Natl. Acad. Sci. U.S.A.">
        <title>Extraordinary preservation of gene collinearity over three hundred million years revealed in homosporous lycophytes.</title>
        <authorList>
            <person name="Li C."/>
            <person name="Wickell D."/>
            <person name="Kuo L.Y."/>
            <person name="Chen X."/>
            <person name="Nie B."/>
            <person name="Liao X."/>
            <person name="Peng D."/>
            <person name="Ji J."/>
            <person name="Jenkins J."/>
            <person name="Williams M."/>
            <person name="Shu S."/>
            <person name="Plott C."/>
            <person name="Barry K."/>
            <person name="Rajasekar S."/>
            <person name="Grimwood J."/>
            <person name="Han X."/>
            <person name="Sun S."/>
            <person name="Hou Z."/>
            <person name="He W."/>
            <person name="Dai G."/>
            <person name="Sun C."/>
            <person name="Schmutz J."/>
            <person name="Leebens-Mack J.H."/>
            <person name="Li F.W."/>
            <person name="Wang L."/>
        </authorList>
    </citation>
    <scope>NUCLEOTIDE SEQUENCE [LARGE SCALE GENOMIC DNA]</scope>
    <source>
        <strain evidence="2">cv. PW_Plant_1</strain>
    </source>
</reference>
<gene>
    <name evidence="1" type="ORF">O6H91_06G015900</name>
</gene>
<dbReference type="EMBL" id="CM055097">
    <property type="protein sequence ID" value="KAJ7551449.1"/>
    <property type="molecule type" value="Genomic_DNA"/>
</dbReference>
<dbReference type="Proteomes" id="UP001162992">
    <property type="component" value="Chromosome 6"/>
</dbReference>
<evidence type="ECO:0000313" key="2">
    <source>
        <dbReference type="Proteomes" id="UP001162992"/>
    </source>
</evidence>
<protein>
    <submittedName>
        <fullName evidence="1">Uncharacterized protein</fullName>
    </submittedName>
</protein>
<proteinExistence type="predicted"/>
<accession>A0ACC2DB16</accession>
<keyword evidence="2" id="KW-1185">Reference proteome</keyword>
<comment type="caution">
    <text evidence="1">The sequence shown here is derived from an EMBL/GenBank/DDBJ whole genome shotgun (WGS) entry which is preliminary data.</text>
</comment>